<dbReference type="PIRSF" id="PIRSF008546">
    <property type="entry name" value="UCP008546"/>
    <property type="match status" value="1"/>
</dbReference>
<accession>A0ABP8IPG6</accession>
<proteinExistence type="predicted"/>
<sequence>MTHDTSLQRFLDAQQKDYATALAELKRGYKQSHWMWYIFPQIQGLGFSSTAQYYAIRDAQEAQAYARHPVLGPRLLEISETLLALPNNDANDIMGSPDDLKLRSSMTLFASLPGAHPVFQQVLDKFFRGRPDEKTLGLLGGRLE</sequence>
<organism evidence="1 2">
    <name type="scientific">Hymenobacter saemangeumensis</name>
    <dbReference type="NCBI Taxonomy" id="1084522"/>
    <lineage>
        <taxon>Bacteria</taxon>
        <taxon>Pseudomonadati</taxon>
        <taxon>Bacteroidota</taxon>
        <taxon>Cytophagia</taxon>
        <taxon>Cytophagales</taxon>
        <taxon>Hymenobacteraceae</taxon>
        <taxon>Hymenobacter</taxon>
    </lineage>
</organism>
<dbReference type="SUPFAM" id="SSF140736">
    <property type="entry name" value="Rv1873-like"/>
    <property type="match status" value="1"/>
</dbReference>
<gene>
    <name evidence="1" type="ORF">GCM10023185_35430</name>
</gene>
<dbReference type="InterPro" id="IPR036287">
    <property type="entry name" value="Rv1873-like_sf"/>
</dbReference>
<evidence type="ECO:0000313" key="2">
    <source>
        <dbReference type="Proteomes" id="UP001501153"/>
    </source>
</evidence>
<dbReference type="InterPro" id="IPR014937">
    <property type="entry name" value="DUF1810"/>
</dbReference>
<dbReference type="RefSeq" id="WP_345237448.1">
    <property type="nucleotide sequence ID" value="NZ_BAABGZ010000073.1"/>
</dbReference>
<dbReference type="Pfam" id="PF08837">
    <property type="entry name" value="DUF1810"/>
    <property type="match status" value="1"/>
</dbReference>
<reference evidence="2" key="1">
    <citation type="journal article" date="2019" name="Int. J. Syst. Evol. Microbiol.">
        <title>The Global Catalogue of Microorganisms (GCM) 10K type strain sequencing project: providing services to taxonomists for standard genome sequencing and annotation.</title>
        <authorList>
            <consortium name="The Broad Institute Genomics Platform"/>
            <consortium name="The Broad Institute Genome Sequencing Center for Infectious Disease"/>
            <person name="Wu L."/>
            <person name="Ma J."/>
        </authorList>
    </citation>
    <scope>NUCLEOTIDE SEQUENCE [LARGE SCALE GENOMIC DNA]</scope>
    <source>
        <strain evidence="2">JCM 17923</strain>
    </source>
</reference>
<name>A0ABP8IPG6_9BACT</name>
<keyword evidence="2" id="KW-1185">Reference proteome</keyword>
<dbReference type="EMBL" id="BAABGZ010000073">
    <property type="protein sequence ID" value="GAA4365263.1"/>
    <property type="molecule type" value="Genomic_DNA"/>
</dbReference>
<comment type="caution">
    <text evidence="1">The sequence shown here is derived from an EMBL/GenBank/DDBJ whole genome shotgun (WGS) entry which is preliminary data.</text>
</comment>
<protein>
    <submittedName>
        <fullName evidence="1">DUF1810 domain-containing protein</fullName>
    </submittedName>
</protein>
<dbReference type="Proteomes" id="UP001501153">
    <property type="component" value="Unassembled WGS sequence"/>
</dbReference>
<evidence type="ECO:0000313" key="1">
    <source>
        <dbReference type="EMBL" id="GAA4365263.1"/>
    </source>
</evidence>
<dbReference type="Gene3D" id="1.25.40.380">
    <property type="entry name" value="Protein of unknown function DUF1810"/>
    <property type="match status" value="1"/>
</dbReference>